<protein>
    <recommendedName>
        <fullName evidence="1">IrrE N-terminal-like domain-containing protein</fullName>
    </recommendedName>
</protein>
<dbReference type="Gene3D" id="1.10.10.2910">
    <property type="match status" value="1"/>
</dbReference>
<gene>
    <name evidence="2" type="ORF">B9Z44_06190</name>
</gene>
<evidence type="ECO:0000259" key="1">
    <source>
        <dbReference type="Pfam" id="PF06114"/>
    </source>
</evidence>
<evidence type="ECO:0000313" key="3">
    <source>
        <dbReference type="Proteomes" id="UP000251341"/>
    </source>
</evidence>
<name>A0A315G4X8_9BURK</name>
<dbReference type="InterPro" id="IPR052345">
    <property type="entry name" value="Rad_response_metalloprotease"/>
</dbReference>
<feature type="domain" description="IrrE N-terminal-like" evidence="1">
    <location>
        <begin position="37"/>
        <end position="143"/>
    </location>
</feature>
<sequence length="275" mass="31401">MVREGLPGTPYGEGVKIIKPPMASPIKSSEGMLVCNPDDPTEWGIFVNEDSSPERRRFTIAHELGHFVLHRAKRRTFNCDKAAVHLSLESAGVIEREADEFASNLLMPGDVLRDRITSQDVDLYLLSGLAKTFGVSFEALCIRFIKFTEKRAILLHWDNGFLKYEWRSRSAVLSNTRIRRLSDPAEPLRDTVAADESITQEWNGIDMSAAVWCVGEQPYMKLQEFKHSYGGRDRVLTLLILEDAEPRRWDNSWQDQESFDSFDQFTSSGQMPIRK</sequence>
<proteinExistence type="predicted"/>
<dbReference type="Proteomes" id="UP000251341">
    <property type="component" value="Unassembled WGS sequence"/>
</dbReference>
<accession>A0A315G4X8</accession>
<evidence type="ECO:0000313" key="2">
    <source>
        <dbReference type="EMBL" id="PUE60757.1"/>
    </source>
</evidence>
<dbReference type="PANTHER" id="PTHR43236">
    <property type="entry name" value="ANTITOXIN HIGA1"/>
    <property type="match status" value="1"/>
</dbReference>
<dbReference type="PANTHER" id="PTHR43236:SF2">
    <property type="entry name" value="BLL0069 PROTEIN"/>
    <property type="match status" value="1"/>
</dbReference>
<reference evidence="2 3" key="1">
    <citation type="submission" date="2017-04" db="EMBL/GenBank/DDBJ databases">
        <title>Unexpected and diverse lifestyles within the genus Limnohabitans.</title>
        <authorList>
            <person name="Kasalicky V."/>
            <person name="Mehrshad M."/>
            <person name="Andrei S.-A."/>
            <person name="Salcher M."/>
            <person name="Kratochvilova H."/>
            <person name="Simek K."/>
            <person name="Ghai R."/>
        </authorList>
    </citation>
    <scope>NUCLEOTIDE SEQUENCE [LARGE SCALE GENOMIC DNA]</scope>
    <source>
        <strain evidence="2 3">MWH-C5</strain>
    </source>
</reference>
<dbReference type="Pfam" id="PF06114">
    <property type="entry name" value="Peptidase_M78"/>
    <property type="match status" value="1"/>
</dbReference>
<keyword evidence="3" id="KW-1185">Reference proteome</keyword>
<organism evidence="2 3">
    <name type="scientific">Limnohabitans curvus</name>
    <dbReference type="NCBI Taxonomy" id="323423"/>
    <lineage>
        <taxon>Bacteria</taxon>
        <taxon>Pseudomonadati</taxon>
        <taxon>Pseudomonadota</taxon>
        <taxon>Betaproteobacteria</taxon>
        <taxon>Burkholderiales</taxon>
        <taxon>Comamonadaceae</taxon>
        <taxon>Limnohabitans</taxon>
    </lineage>
</organism>
<comment type="caution">
    <text evidence="2">The sequence shown here is derived from an EMBL/GenBank/DDBJ whole genome shotgun (WGS) entry which is preliminary data.</text>
</comment>
<dbReference type="EMBL" id="NESP01000001">
    <property type="protein sequence ID" value="PUE60757.1"/>
    <property type="molecule type" value="Genomic_DNA"/>
</dbReference>
<dbReference type="AlphaFoldDB" id="A0A315G4X8"/>
<dbReference type="InterPro" id="IPR010359">
    <property type="entry name" value="IrrE_HExxH"/>
</dbReference>